<evidence type="ECO:0000313" key="1">
    <source>
        <dbReference type="EMBL" id="MDE8654624.1"/>
    </source>
</evidence>
<accession>A0ABT5WXJ1</accession>
<sequence length="73" mass="7909">LLHTCPPHAHRVTETGKSGCPIGYYRLSQILSSSGARIRIAAKSTVSVGTTSRLLKQAKSGLHEKSSNHRRIT</sequence>
<comment type="caution">
    <text evidence="1">The sequence shown here is derived from an EMBL/GenBank/DDBJ whole genome shotgun (WGS) entry which is preliminary data.</text>
</comment>
<organism evidence="1 2">
    <name type="scientific">Novosphingobium album</name>
    <name type="common">ex Liu et al. 2023</name>
    <dbReference type="NCBI Taxonomy" id="3031130"/>
    <lineage>
        <taxon>Bacteria</taxon>
        <taxon>Pseudomonadati</taxon>
        <taxon>Pseudomonadota</taxon>
        <taxon>Alphaproteobacteria</taxon>
        <taxon>Sphingomonadales</taxon>
        <taxon>Sphingomonadaceae</taxon>
        <taxon>Novosphingobium</taxon>
    </lineage>
</organism>
<dbReference type="RefSeq" id="WP_275230748.1">
    <property type="nucleotide sequence ID" value="NZ_JARESE010000095.1"/>
</dbReference>
<proteinExistence type="predicted"/>
<dbReference type="Proteomes" id="UP001216253">
    <property type="component" value="Unassembled WGS sequence"/>
</dbReference>
<name>A0ABT5WXJ1_9SPHN</name>
<gene>
    <name evidence="1" type="ORF">PYV00_23295</name>
</gene>
<feature type="non-terminal residue" evidence="1">
    <location>
        <position position="1"/>
    </location>
</feature>
<protein>
    <submittedName>
        <fullName evidence="1">Uncharacterized protein</fullName>
    </submittedName>
</protein>
<evidence type="ECO:0000313" key="2">
    <source>
        <dbReference type="Proteomes" id="UP001216253"/>
    </source>
</evidence>
<keyword evidence="2" id="KW-1185">Reference proteome</keyword>
<dbReference type="EMBL" id="JARESE010000095">
    <property type="protein sequence ID" value="MDE8654624.1"/>
    <property type="molecule type" value="Genomic_DNA"/>
</dbReference>
<reference evidence="1 2" key="1">
    <citation type="submission" date="2023-03" db="EMBL/GenBank/DDBJ databases">
        <title>NovoSphingobium album sp. nov. isolated from polycyclic aromatic hydrocarbons- and heavy-metal polluted soil.</title>
        <authorList>
            <person name="Liu Z."/>
            <person name="Wang K."/>
        </authorList>
    </citation>
    <scope>NUCLEOTIDE SEQUENCE [LARGE SCALE GENOMIC DNA]</scope>
    <source>
        <strain evidence="1 2">H3SJ31-1</strain>
    </source>
</reference>